<keyword evidence="1" id="KW-1185">Reference proteome</keyword>
<dbReference type="PANTHER" id="PTHR47331">
    <property type="entry name" value="PHD-TYPE DOMAIN-CONTAINING PROTEIN"/>
    <property type="match status" value="1"/>
</dbReference>
<evidence type="ECO:0000313" key="1">
    <source>
        <dbReference type="Proteomes" id="UP000095285"/>
    </source>
</evidence>
<evidence type="ECO:0000313" key="2">
    <source>
        <dbReference type="WBParaSite" id="EN70_12305"/>
    </source>
</evidence>
<proteinExistence type="predicted"/>
<reference evidence="1" key="1">
    <citation type="submission" date="2012-04" db="EMBL/GenBank/DDBJ databases">
        <title>The Genome Sequence of Loa loa.</title>
        <authorList>
            <consortium name="The Broad Institute Genome Sequencing Platform"/>
            <consortium name="Broad Institute Genome Sequencing Center for Infectious Disease"/>
            <person name="Nutman T.B."/>
            <person name="Fink D.L."/>
            <person name="Russ C."/>
            <person name="Young S."/>
            <person name="Zeng Q."/>
            <person name="Gargeya S."/>
            <person name="Alvarado L."/>
            <person name="Berlin A."/>
            <person name="Chapman S.B."/>
            <person name="Chen Z."/>
            <person name="Freedman E."/>
            <person name="Gellesch M."/>
            <person name="Goldberg J."/>
            <person name="Griggs A."/>
            <person name="Gujja S."/>
            <person name="Heilman E.R."/>
            <person name="Heiman D."/>
            <person name="Howarth C."/>
            <person name="Mehta T."/>
            <person name="Neiman D."/>
            <person name="Pearson M."/>
            <person name="Roberts A."/>
            <person name="Saif S."/>
            <person name="Shea T."/>
            <person name="Shenoy N."/>
            <person name="Sisk P."/>
            <person name="Stolte C."/>
            <person name="Sykes S."/>
            <person name="White J."/>
            <person name="Yandava C."/>
            <person name="Haas B."/>
            <person name="Henn M.R."/>
            <person name="Nusbaum C."/>
            <person name="Birren B."/>
        </authorList>
    </citation>
    <scope>NUCLEOTIDE SEQUENCE [LARGE SCALE GENOMIC DNA]</scope>
</reference>
<dbReference type="Proteomes" id="UP000095285">
    <property type="component" value="Unassembled WGS sequence"/>
</dbReference>
<dbReference type="InterPro" id="IPR043502">
    <property type="entry name" value="DNA/RNA_pol_sf"/>
</dbReference>
<name>A0A1I7VCK4_LOALO</name>
<dbReference type="SUPFAM" id="SSF56672">
    <property type="entry name" value="DNA/RNA polymerases"/>
    <property type="match status" value="1"/>
</dbReference>
<dbReference type="AlphaFoldDB" id="A0A1I7VCK4"/>
<dbReference type="WBParaSite" id="EN70_12305">
    <property type="protein sequence ID" value="EN70_12305"/>
    <property type="gene ID" value="EN70_12305"/>
</dbReference>
<protein>
    <submittedName>
        <fullName evidence="2">Integrase_H2C2 domain-containing protein</fullName>
    </submittedName>
</protein>
<reference evidence="2" key="2">
    <citation type="submission" date="2016-11" db="UniProtKB">
        <authorList>
            <consortium name="WormBaseParasite"/>
        </authorList>
    </citation>
    <scope>IDENTIFICATION</scope>
</reference>
<sequence length="330" mass="37848">MIPSLTGILLRARQGRYLVMADVGKAFLQMSLKRKNRDVTRFLWLKDKSEEVTKENLATYRFARVPFGTVLNEECSKLSAEVAKNLYVDNVVSTAESELGSDRKVEEAKDFFKKRPGWNLEIVGRLRKAIPQIGDFPYFINKRKLTKLIVKHYHEKLFHASVHYTWSKMRKRYWIPHGRLHYVGGTPFEQPDLPPYPAARVLGSRPFETVALDLFGPVVIKRDHANVKRWVAVYMHSHSSCASRRLSTAGNETEWGFVTPGAPWRGDVYETAIINERPFVGLEEVGLELRPGDFLNPGSARENLTEGLVAGTRRYAGKKIYKIYGYRQET</sequence>
<organism evidence="1 2">
    <name type="scientific">Loa loa</name>
    <name type="common">Eye worm</name>
    <name type="synonym">Filaria loa</name>
    <dbReference type="NCBI Taxonomy" id="7209"/>
    <lineage>
        <taxon>Eukaryota</taxon>
        <taxon>Metazoa</taxon>
        <taxon>Ecdysozoa</taxon>
        <taxon>Nematoda</taxon>
        <taxon>Chromadorea</taxon>
        <taxon>Rhabditida</taxon>
        <taxon>Spirurina</taxon>
        <taxon>Spiruromorpha</taxon>
        <taxon>Filarioidea</taxon>
        <taxon>Onchocercidae</taxon>
        <taxon>Loa</taxon>
    </lineage>
</organism>
<accession>A0A1I7VCK4</accession>